<dbReference type="EMBL" id="CP011125">
    <property type="protein sequence ID" value="AKF03465.1"/>
    <property type="molecule type" value="Genomic_DNA"/>
</dbReference>
<evidence type="ECO:0000313" key="7">
    <source>
        <dbReference type="EMBL" id="AKF03465.1"/>
    </source>
</evidence>
<keyword evidence="3" id="KW-0157">Chromophore</keyword>
<dbReference type="RefSeq" id="WP_053230923.1">
    <property type="nucleotide sequence ID" value="NZ_CP011125.1"/>
</dbReference>
<protein>
    <recommendedName>
        <fullName evidence="2 5">Photoactive yellow protein</fullName>
    </recommendedName>
</protein>
<dbReference type="PROSITE" id="PS50112">
    <property type="entry name" value="PAS"/>
    <property type="match status" value="1"/>
</dbReference>
<evidence type="ECO:0000256" key="4">
    <source>
        <dbReference type="ARBA" id="ARBA00023170"/>
    </source>
</evidence>
<dbReference type="CDD" id="cd00130">
    <property type="entry name" value="PAS"/>
    <property type="match status" value="1"/>
</dbReference>
<keyword evidence="8" id="KW-1185">Reference proteome</keyword>
<dbReference type="STRING" id="927083.DB32_000614"/>
<dbReference type="InterPro" id="IPR012130">
    <property type="entry name" value="PYP"/>
</dbReference>
<evidence type="ECO:0000256" key="3">
    <source>
        <dbReference type="ARBA" id="ARBA00022991"/>
    </source>
</evidence>
<gene>
    <name evidence="7" type="ORF">DB32_000614</name>
</gene>
<dbReference type="SUPFAM" id="SSF55785">
    <property type="entry name" value="PYP-like sensor domain (PAS domain)"/>
    <property type="match status" value="1"/>
</dbReference>
<dbReference type="GO" id="GO:0007602">
    <property type="term" value="P:phototransduction"/>
    <property type="evidence" value="ECO:0007669"/>
    <property type="project" value="UniProtKB-UniRule"/>
</dbReference>
<dbReference type="GO" id="GO:0009881">
    <property type="term" value="F:photoreceptor activity"/>
    <property type="evidence" value="ECO:0007669"/>
    <property type="project" value="UniProtKB-UniRule"/>
</dbReference>
<dbReference type="NCBIfam" id="TIGR02373">
    <property type="entry name" value="photo_yellow"/>
    <property type="match status" value="1"/>
</dbReference>
<dbReference type="InterPro" id="IPR013767">
    <property type="entry name" value="PAS_fold"/>
</dbReference>
<dbReference type="Proteomes" id="UP000034883">
    <property type="component" value="Chromosome"/>
</dbReference>
<dbReference type="KEGG" id="samy:DB32_000614"/>
<evidence type="ECO:0000313" key="8">
    <source>
        <dbReference type="Proteomes" id="UP000034883"/>
    </source>
</evidence>
<comment type="similarity">
    <text evidence="1">Belongs to the photoactive yellow protein family.</text>
</comment>
<dbReference type="InterPro" id="IPR000014">
    <property type="entry name" value="PAS"/>
</dbReference>
<accession>A0A0F6VZI3</accession>
<keyword evidence="4" id="KW-0675">Receptor</keyword>
<evidence type="ECO:0000256" key="1">
    <source>
        <dbReference type="ARBA" id="ARBA00009132"/>
    </source>
</evidence>
<dbReference type="GO" id="GO:0006355">
    <property type="term" value="P:regulation of DNA-templated transcription"/>
    <property type="evidence" value="ECO:0007669"/>
    <property type="project" value="InterPro"/>
</dbReference>
<sequence>MEFTRLSFDQDDVANVLAKLPPSQLDELPFGAIELDANGRILQYNATESKLSGRAVESVIGRLFFDEVAPCTRRPEFYGRFLELVKGGPSAVFDYVFDYKMRPRQVRVHMKRALLGKTYWILVRWNDGAGRSVAGGV</sequence>
<dbReference type="PIRSF" id="PIRSF000087">
    <property type="entry name" value="PYP"/>
    <property type="match status" value="1"/>
</dbReference>
<evidence type="ECO:0000259" key="6">
    <source>
        <dbReference type="PROSITE" id="PS50112"/>
    </source>
</evidence>
<reference evidence="7 8" key="1">
    <citation type="submission" date="2015-03" db="EMBL/GenBank/DDBJ databases">
        <title>Genome assembly of Sandaracinus amylolyticus DSM 53668.</title>
        <authorList>
            <person name="Sharma G."/>
            <person name="Subramanian S."/>
        </authorList>
    </citation>
    <scope>NUCLEOTIDE SEQUENCE [LARGE SCALE GENOMIC DNA]</scope>
    <source>
        <strain evidence="7 8">DSM 53668</strain>
    </source>
</reference>
<organism evidence="7 8">
    <name type="scientific">Sandaracinus amylolyticus</name>
    <dbReference type="NCBI Taxonomy" id="927083"/>
    <lineage>
        <taxon>Bacteria</taxon>
        <taxon>Pseudomonadati</taxon>
        <taxon>Myxococcota</taxon>
        <taxon>Polyangia</taxon>
        <taxon>Polyangiales</taxon>
        <taxon>Sandaracinaceae</taxon>
        <taxon>Sandaracinus</taxon>
    </lineage>
</organism>
<evidence type="ECO:0000256" key="5">
    <source>
        <dbReference type="NCBIfam" id="TIGR02373"/>
    </source>
</evidence>
<proteinExistence type="inferred from homology"/>
<dbReference type="InterPro" id="IPR035965">
    <property type="entry name" value="PAS-like_dom_sf"/>
</dbReference>
<name>A0A0F6VZI3_9BACT</name>
<evidence type="ECO:0000256" key="2">
    <source>
        <dbReference type="ARBA" id="ARBA00019243"/>
    </source>
</evidence>
<dbReference type="Gene3D" id="3.30.450.20">
    <property type="entry name" value="PAS domain"/>
    <property type="match status" value="1"/>
</dbReference>
<dbReference type="AlphaFoldDB" id="A0A0F6VZI3"/>
<feature type="domain" description="PAS" evidence="6">
    <location>
        <begin position="25"/>
        <end position="62"/>
    </location>
</feature>
<dbReference type="OrthoDB" id="329226at2"/>
<dbReference type="Pfam" id="PF00989">
    <property type="entry name" value="PAS"/>
    <property type="match status" value="1"/>
</dbReference>